<gene>
    <name evidence="2" type="ORF">EJ05DRAFT_519000</name>
</gene>
<feature type="compositionally biased region" description="Gly residues" evidence="1">
    <location>
        <begin position="683"/>
        <end position="698"/>
    </location>
</feature>
<accession>A0A6A6W036</accession>
<dbReference type="AlphaFoldDB" id="A0A6A6W036"/>
<dbReference type="Proteomes" id="UP000799437">
    <property type="component" value="Unassembled WGS sequence"/>
</dbReference>
<feature type="region of interest" description="Disordered" evidence="1">
    <location>
        <begin position="568"/>
        <end position="641"/>
    </location>
</feature>
<proteinExistence type="predicted"/>
<evidence type="ECO:0000313" key="3">
    <source>
        <dbReference type="Proteomes" id="UP000799437"/>
    </source>
</evidence>
<feature type="compositionally biased region" description="Low complexity" evidence="1">
    <location>
        <begin position="581"/>
        <end position="590"/>
    </location>
</feature>
<dbReference type="GeneID" id="54489770"/>
<dbReference type="EMBL" id="ML996576">
    <property type="protein sequence ID" value="KAF2756288.1"/>
    <property type="molecule type" value="Genomic_DNA"/>
</dbReference>
<dbReference type="RefSeq" id="XP_033598739.1">
    <property type="nucleotide sequence ID" value="XM_033748716.1"/>
</dbReference>
<keyword evidence="3" id="KW-1185">Reference proteome</keyword>
<sequence length="762" mass="83722">MDSQRFYVPKPRRAPQHNNPSPSLDRLTPEFPIGPPASPEHIEQGVYATLADASRGNVAALHARLDFMRERNLAAQGIQPEYAPDTTTDVVNRVPNPQFRHQAVQHHHYSPLQALAPAISHRAAEFGPRLTYGPNVPPPTYVDRDVALRRLHKPPDWTGLSQLDIRMLRDIPFERIHRAVDGESVLALILGYAARTVDVVTKHHYGYPRNRIAVAARATVHDERTSHGVFRHAPGTYFLLRREVKLRLNLHLRPTATVRISERYLHDNDVPFAVLTSNPLFPPALAPPFQPWAPRPQIPPQAPDNKYTHCQISFVSASSSCTSRCQEPNPSLDTRHNIKTARCAVPKCIDTIELRFCPKPDIHNDVPHSFNPICYFRSKHGAPPISSSPSQTLVLSVPYLADARAAPSFLVLRPISSSASSIQIPPTLAFTLHTWRLSQMPLIPSTLTDAITTLTSTDPLSPPSSSSSSTTPTLNKLLIALPPRRPERTLFLRAWHTAAQNPTAQSPLPTFLTPSILHLANFTTALYTHFSFLANIVPGYVPGLVISPAADRAVGSVSASSSSSSFFSHFPTDSHFPPESTTTTTTTTTTTDEEGDETPHPILPLLSPLTSQRDPHGLRIAGPGTTSTLTPQTSPLTNPLNDSAHLARTLTARVPGSFQPSRHCSRVVVVVRRHTNTNNRANGNGGNGNGNGNNGNGKGSERAVYEEEEEVLPTAAELAMYPRPRWNVYLGERQEWRGLRGVWVEEVQESTSTSTSPAEAQA</sequence>
<feature type="compositionally biased region" description="Low complexity" evidence="1">
    <location>
        <begin position="622"/>
        <end position="641"/>
    </location>
</feature>
<reference evidence="2" key="1">
    <citation type="journal article" date="2020" name="Stud. Mycol.">
        <title>101 Dothideomycetes genomes: a test case for predicting lifestyles and emergence of pathogens.</title>
        <authorList>
            <person name="Haridas S."/>
            <person name="Albert R."/>
            <person name="Binder M."/>
            <person name="Bloem J."/>
            <person name="Labutti K."/>
            <person name="Salamov A."/>
            <person name="Andreopoulos B."/>
            <person name="Baker S."/>
            <person name="Barry K."/>
            <person name="Bills G."/>
            <person name="Bluhm B."/>
            <person name="Cannon C."/>
            <person name="Castanera R."/>
            <person name="Culley D."/>
            <person name="Daum C."/>
            <person name="Ezra D."/>
            <person name="Gonzalez J."/>
            <person name="Henrissat B."/>
            <person name="Kuo A."/>
            <person name="Liang C."/>
            <person name="Lipzen A."/>
            <person name="Lutzoni F."/>
            <person name="Magnuson J."/>
            <person name="Mondo S."/>
            <person name="Nolan M."/>
            <person name="Ohm R."/>
            <person name="Pangilinan J."/>
            <person name="Park H.-J."/>
            <person name="Ramirez L."/>
            <person name="Alfaro M."/>
            <person name="Sun H."/>
            <person name="Tritt A."/>
            <person name="Yoshinaga Y."/>
            <person name="Zwiers L.-H."/>
            <person name="Turgeon B."/>
            <person name="Goodwin S."/>
            <person name="Spatafora J."/>
            <person name="Crous P."/>
            <person name="Grigoriev I."/>
        </authorList>
    </citation>
    <scope>NUCLEOTIDE SEQUENCE</scope>
    <source>
        <strain evidence="2">CBS 121739</strain>
    </source>
</reference>
<evidence type="ECO:0000256" key="1">
    <source>
        <dbReference type="SAM" id="MobiDB-lite"/>
    </source>
</evidence>
<feature type="region of interest" description="Disordered" evidence="1">
    <location>
        <begin position="1"/>
        <end position="40"/>
    </location>
</feature>
<feature type="region of interest" description="Disordered" evidence="1">
    <location>
        <begin position="676"/>
        <end position="704"/>
    </location>
</feature>
<organism evidence="2 3">
    <name type="scientific">Pseudovirgaria hyperparasitica</name>
    <dbReference type="NCBI Taxonomy" id="470096"/>
    <lineage>
        <taxon>Eukaryota</taxon>
        <taxon>Fungi</taxon>
        <taxon>Dikarya</taxon>
        <taxon>Ascomycota</taxon>
        <taxon>Pezizomycotina</taxon>
        <taxon>Dothideomycetes</taxon>
        <taxon>Dothideomycetes incertae sedis</taxon>
        <taxon>Acrospermales</taxon>
        <taxon>Acrospermaceae</taxon>
        <taxon>Pseudovirgaria</taxon>
    </lineage>
</organism>
<evidence type="ECO:0000313" key="2">
    <source>
        <dbReference type="EMBL" id="KAF2756288.1"/>
    </source>
</evidence>
<name>A0A6A6W036_9PEZI</name>
<protein>
    <submittedName>
        <fullName evidence="2">Uncharacterized protein</fullName>
    </submittedName>
</protein>